<dbReference type="InterPro" id="IPR036901">
    <property type="entry name" value="Asp/Orn_carbamoylTrfase_sf"/>
</dbReference>
<dbReference type="Proteomes" id="UP001500975">
    <property type="component" value="Unassembled WGS sequence"/>
</dbReference>
<accession>A0ABP8IA58</accession>
<evidence type="ECO:0000256" key="1">
    <source>
        <dbReference type="ARBA" id="ARBA00022679"/>
    </source>
</evidence>
<reference evidence="3" key="1">
    <citation type="journal article" date="2019" name="Int. J. Syst. Evol. Microbiol.">
        <title>The Global Catalogue of Microorganisms (GCM) 10K type strain sequencing project: providing services to taxonomists for standard genome sequencing and annotation.</title>
        <authorList>
            <consortium name="The Broad Institute Genomics Platform"/>
            <consortium name="The Broad Institute Genome Sequencing Center for Infectious Disease"/>
            <person name="Wu L."/>
            <person name="Ma J."/>
        </authorList>
    </citation>
    <scope>NUCLEOTIDE SEQUENCE [LARGE SCALE GENOMIC DNA]</scope>
    <source>
        <strain evidence="3">JCM 17804</strain>
    </source>
</reference>
<gene>
    <name evidence="2" type="ORF">GCM10023165_45910</name>
</gene>
<organism evidence="2 3">
    <name type="scientific">Variovorax defluvii</name>
    <dbReference type="NCBI Taxonomy" id="913761"/>
    <lineage>
        <taxon>Bacteria</taxon>
        <taxon>Pseudomonadati</taxon>
        <taxon>Pseudomonadota</taxon>
        <taxon>Betaproteobacteria</taxon>
        <taxon>Burkholderiales</taxon>
        <taxon>Comamonadaceae</taxon>
        <taxon>Variovorax</taxon>
    </lineage>
</organism>
<dbReference type="SUPFAM" id="SSF53671">
    <property type="entry name" value="Aspartate/ornithine carbamoyltransferase"/>
    <property type="match status" value="1"/>
</dbReference>
<evidence type="ECO:0000313" key="2">
    <source>
        <dbReference type="EMBL" id="GAA4354581.1"/>
    </source>
</evidence>
<evidence type="ECO:0000313" key="3">
    <source>
        <dbReference type="Proteomes" id="UP001500975"/>
    </source>
</evidence>
<name>A0ABP8IA58_9BURK</name>
<evidence type="ECO:0008006" key="4">
    <source>
        <dbReference type="Google" id="ProtNLM"/>
    </source>
</evidence>
<dbReference type="Gene3D" id="3.40.50.1370">
    <property type="entry name" value="Aspartate/ornithine carbamoyltransferase"/>
    <property type="match status" value="2"/>
</dbReference>
<dbReference type="EMBL" id="BAABGJ010000080">
    <property type="protein sequence ID" value="GAA4354581.1"/>
    <property type="molecule type" value="Genomic_DNA"/>
</dbReference>
<sequence>MSSRPSLPELSARLDQPLAAASLLAAFAEADGVRSPGRDRPAAEPLRGRNLAVLLGSAPVGDTPALSRAAQELGAKVAELRFAEPAPGSTDVRMLARMLGRMYDAVDCGLLAAPVVRQIEREAGVPVYRGLFLDEHPARAVADLMTLHECSRLPGATMVFAGDSGAPRAERFLCGARELGFKVILGAPEAFAGPDVNFFVDARHSPHWTLREGNHPVDEPRRAENHRCVIKAILLDTLARP</sequence>
<comment type="caution">
    <text evidence="2">The sequence shown here is derived from an EMBL/GenBank/DDBJ whole genome shotgun (WGS) entry which is preliminary data.</text>
</comment>
<proteinExistence type="predicted"/>
<keyword evidence="1" id="KW-0808">Transferase</keyword>
<keyword evidence="3" id="KW-1185">Reference proteome</keyword>
<protein>
    <recommendedName>
        <fullName evidence="4">Ornithine carbamoyltransferase</fullName>
    </recommendedName>
</protein>